<evidence type="ECO:0000313" key="1">
    <source>
        <dbReference type="EMBL" id="MPM15524.1"/>
    </source>
</evidence>
<sequence>MKRLIYVFLAVCVLGVLFSLTGSKKDERFQTTFPLEEEVVTATLEKTGLPGVISESETESYRKGHIHYVVRSPTETYDGTNNSAFLADISSSNYKGERMLFTLFDQSVDSEQIVWEDWKQQIVFATLLYGGFENEEEVYQAFLEKEIPKDFFGKAVELPGGYSRVSYRGDVQLPEGYCRVSYTFRSRRTYDEDDFPIKKQSASLRVDIYESYELYQKLSTNQQGKTNR</sequence>
<name>A0A644XN73_9ZZZZ</name>
<dbReference type="EMBL" id="VSSQ01002457">
    <property type="protein sequence ID" value="MPM15524.1"/>
    <property type="molecule type" value="Genomic_DNA"/>
</dbReference>
<proteinExistence type="predicted"/>
<comment type="caution">
    <text evidence="1">The sequence shown here is derived from an EMBL/GenBank/DDBJ whole genome shotgun (WGS) entry which is preliminary data.</text>
</comment>
<accession>A0A644XN73</accession>
<protein>
    <submittedName>
        <fullName evidence="1">Uncharacterized protein</fullName>
    </submittedName>
</protein>
<reference evidence="1" key="1">
    <citation type="submission" date="2019-08" db="EMBL/GenBank/DDBJ databases">
        <authorList>
            <person name="Kucharzyk K."/>
            <person name="Murdoch R.W."/>
            <person name="Higgins S."/>
            <person name="Loffler F."/>
        </authorList>
    </citation>
    <scope>NUCLEOTIDE SEQUENCE</scope>
</reference>
<dbReference type="AlphaFoldDB" id="A0A644XN73"/>
<organism evidence="1">
    <name type="scientific">bioreactor metagenome</name>
    <dbReference type="NCBI Taxonomy" id="1076179"/>
    <lineage>
        <taxon>unclassified sequences</taxon>
        <taxon>metagenomes</taxon>
        <taxon>ecological metagenomes</taxon>
    </lineage>
</organism>
<gene>
    <name evidence="1" type="ORF">SDC9_61895</name>
</gene>